<dbReference type="InterPro" id="IPR010905">
    <property type="entry name" value="Glyco_hydro_88"/>
</dbReference>
<accession>A0A1M7GNZ9</accession>
<dbReference type="Gene3D" id="2.160.20.10">
    <property type="entry name" value="Single-stranded right-handed beta-helix, Pectin lyase-like"/>
    <property type="match status" value="1"/>
</dbReference>
<evidence type="ECO:0000256" key="2">
    <source>
        <dbReference type="ARBA" id="ARBA00022801"/>
    </source>
</evidence>
<organism evidence="6 7">
    <name type="scientific">Xylanibacter ruminicola</name>
    <name type="common">Prevotella ruminicola</name>
    <dbReference type="NCBI Taxonomy" id="839"/>
    <lineage>
        <taxon>Bacteria</taxon>
        <taxon>Pseudomonadati</taxon>
        <taxon>Bacteroidota</taxon>
        <taxon>Bacteroidia</taxon>
        <taxon>Bacteroidales</taxon>
        <taxon>Prevotellaceae</taxon>
        <taxon>Xylanibacter</taxon>
    </lineage>
</organism>
<reference evidence="6 7" key="1">
    <citation type="submission" date="2016-11" db="EMBL/GenBank/DDBJ databases">
        <authorList>
            <person name="Jaros S."/>
            <person name="Januszkiewicz K."/>
            <person name="Wedrychowicz H."/>
        </authorList>
    </citation>
    <scope>NUCLEOTIDE SEQUENCE [LARGE SCALE GENOMIC DNA]</scope>
    <source>
        <strain evidence="6 7">BPI-34</strain>
    </source>
</reference>
<dbReference type="InterPro" id="IPR006626">
    <property type="entry name" value="PbH1"/>
</dbReference>
<dbReference type="GO" id="GO:0004650">
    <property type="term" value="F:polygalacturonase activity"/>
    <property type="evidence" value="ECO:0007669"/>
    <property type="project" value="InterPro"/>
</dbReference>
<dbReference type="RefSeq" id="WP_170857829.1">
    <property type="nucleotide sequence ID" value="NZ_FOLF01000003.1"/>
</dbReference>
<keyword evidence="3 4" id="KW-0326">Glycosidase</keyword>
<sequence length="1600" mass="181799">MIKRIFQIAMLCVLTPLLAAAQQWDEAQYRQIEQSIRTPHFADKAYVITQYGAKTTNTAAKNQKAIQKAIDLCSKKGGGRVVIPANQKFLTGVIQLKSGVNLEVQEGAVLEFAFQPELYPIVETSWEGLECFNLSPCVYAFKAKDIAITGKGTIDGGGSNDTWWPWNGNPRFGWKEGTISQRGGSRARLLKNGEDGVPMYNEKGERSPERVFTAQDGLRPQLVSFNKCEGILLEDVTLLRSPFWVIHPLHSTDITVRRVKMINDGPNGDGCDPECCDRVLIEDCFFNTGDDCIAIKSGRNRDGRERNMPSKNIIIRNCEMKNGHGGVVVGSEISGGCQNVYAHDCVMDSPELERVLRIKTNSCRGGIIENINMRNITVGKCKESVLKINLDYEHNEICCRGYYPIVRNVYMENVTSQQSQYGVQIIGLDEDTFVYDINVKNCHFNGVKSGNFMSGKTRNVNFDRLFINGSLALLKAPYQNYSEWMTYSEMQRNPKSYLLDFSQKPKWSYVMGIELEGMLDTYLKYGGEDIRKYCQEYTDTMINAKGDIRNYDILDYNLDNVRTGHFVTRMYQQWPEAKNLAAMKTMMKQLQNQPRTIADKVFWHKAIYAYQVWLDGIFMGLPFRTLTAPITTTAKDAKKGAINKIYDDAVNQLKITYERTLDPKTGLNRHAYDETRNTFWADKSTGLSQHCWGRAQGWFSMALIEVLDALPENYARRQEVIDLLKKDLDAVIKWQDKKTGVWYQVMDQPKKQGNYLESTCSSMFAYVLLKAYNRGYLGTKYRDAGIKAYKGIINNFIRVNEDKTISLTQCCSVAGLGPAATPEVEAALKKINPKATVKENTRRDGSFEYYLSEPIRDNDAKGVGPFIWASLEMEQLGYNINNVTASIDRHAVVNRNNPIITKTDALSSLSVGNGHFVTTVDVTGLQSYPKAYKQGVPLCAMSDWGWHQFPNTKGLKPSESEKAFDFGHGHQEVYAVEYKKAEDGRHKEATDFFRINPHRLNLGALGLHLTDGSGNPIRLQQLTNIRQEQKLLDGEIESTFTADGQKVEVTTGVHPAKDAVYARIVSQLLKKQRATIRLRFPYPTGKHADDASDWNQPEKHQSEIVEQSAQKALIKRTLDATTYYVLLQWEGQATLSQCDSHEFELAAQDDVLTVSAEYLPKAPSPSSISSSSSFEYDQYHKATLRHWNAWWKVGAIVDFSQCTDQRAKELERRVVLSQYLTQINCANNMPPQETGLTYNSWFGRPHLEMTWWHAVDFTLWNRPEVVAQMLQWYNTVAYPVARQIAERQGFKGVRWMKMTDPWAGEAPSNTGSFLIWQHPHYIYLAEEMYRANPTAETLKTYGEQVEATAEFMADYVTYDAQQKRYILKGATAMQECMTKDISYNQPFELAYWQYGLKVAQQWRERQGKARIAKWDDIITKLSPLPETDGIYTAGIQIGSDKNHEAFDPFDATSKKVETFADKCRNDHPAVLGACGMLPYTSLYNKEQMQRTLNWVMQNWNWQTTWGWDYGMIAMTAARLGEPETALKALLIDTQKNTYLPSGHNFQTADRLRIYLPGNGALLTAVAMMCAGWDGCSQPLNPGFPQDGRWNVRWEGLQKMQ</sequence>
<dbReference type="GO" id="GO:0005975">
    <property type="term" value="P:carbohydrate metabolic process"/>
    <property type="evidence" value="ECO:0007669"/>
    <property type="project" value="InterPro"/>
</dbReference>
<dbReference type="SUPFAM" id="SSF51126">
    <property type="entry name" value="Pectin lyase-like"/>
    <property type="match status" value="1"/>
</dbReference>
<evidence type="ECO:0000256" key="4">
    <source>
        <dbReference type="RuleBase" id="RU361169"/>
    </source>
</evidence>
<name>A0A1M7GNZ9_XYLRU</name>
<evidence type="ECO:0000256" key="3">
    <source>
        <dbReference type="ARBA" id="ARBA00023295"/>
    </source>
</evidence>
<dbReference type="EMBL" id="FRCJ01000002">
    <property type="protein sequence ID" value="SHM17911.1"/>
    <property type="molecule type" value="Genomic_DNA"/>
</dbReference>
<protein>
    <submittedName>
        <fullName evidence="6">Polygalacturonase</fullName>
    </submittedName>
</protein>
<dbReference type="InterPro" id="IPR000743">
    <property type="entry name" value="Glyco_hydro_28"/>
</dbReference>
<dbReference type="PROSITE" id="PS00502">
    <property type="entry name" value="POLYGALACTURONASE"/>
    <property type="match status" value="1"/>
</dbReference>
<dbReference type="InterPro" id="IPR012334">
    <property type="entry name" value="Pectin_lyas_fold"/>
</dbReference>
<keyword evidence="5" id="KW-0732">Signal</keyword>
<evidence type="ECO:0000256" key="5">
    <source>
        <dbReference type="SAM" id="SignalP"/>
    </source>
</evidence>
<dbReference type="PANTHER" id="PTHR33886">
    <property type="entry name" value="UNSATURATED RHAMNOGALACTURONAN HYDROLASE (EUROFUNG)"/>
    <property type="match status" value="1"/>
</dbReference>
<feature type="signal peptide" evidence="5">
    <location>
        <begin position="1"/>
        <end position="21"/>
    </location>
</feature>
<proteinExistence type="inferred from homology"/>
<dbReference type="InterPro" id="IPR008928">
    <property type="entry name" value="6-hairpin_glycosidase_sf"/>
</dbReference>
<evidence type="ECO:0000256" key="1">
    <source>
        <dbReference type="ARBA" id="ARBA00008834"/>
    </source>
</evidence>
<comment type="similarity">
    <text evidence="1 4">Belongs to the glycosyl hydrolase 28 family.</text>
</comment>
<dbReference type="InterPro" id="IPR012341">
    <property type="entry name" value="6hp_glycosidase-like_sf"/>
</dbReference>
<dbReference type="Gene3D" id="1.50.10.10">
    <property type="match status" value="2"/>
</dbReference>
<dbReference type="InterPro" id="IPR052043">
    <property type="entry name" value="PolySaccharide_Degr_Enz"/>
</dbReference>
<evidence type="ECO:0000313" key="6">
    <source>
        <dbReference type="EMBL" id="SHM17911.1"/>
    </source>
</evidence>
<dbReference type="SMART" id="SM00710">
    <property type="entry name" value="PbH1"/>
    <property type="match status" value="4"/>
</dbReference>
<dbReference type="InterPro" id="IPR011050">
    <property type="entry name" value="Pectin_lyase_fold/virulence"/>
</dbReference>
<evidence type="ECO:0000313" key="7">
    <source>
        <dbReference type="Proteomes" id="UP000184280"/>
    </source>
</evidence>
<gene>
    <name evidence="6" type="ORF">SAMN04488494_1522</name>
</gene>
<feature type="chain" id="PRO_5012025706" evidence="5">
    <location>
        <begin position="22"/>
        <end position="1600"/>
    </location>
</feature>
<dbReference type="Proteomes" id="UP000184280">
    <property type="component" value="Unassembled WGS sequence"/>
</dbReference>
<dbReference type="Pfam" id="PF07470">
    <property type="entry name" value="Glyco_hydro_88"/>
    <property type="match status" value="1"/>
</dbReference>
<dbReference type="Pfam" id="PF00295">
    <property type="entry name" value="Glyco_hydro_28"/>
    <property type="match status" value="1"/>
</dbReference>
<dbReference type="PANTHER" id="PTHR33886:SF8">
    <property type="entry name" value="UNSATURATED RHAMNOGALACTURONAN HYDROLASE (EUROFUNG)"/>
    <property type="match status" value="1"/>
</dbReference>
<keyword evidence="2 4" id="KW-0378">Hydrolase</keyword>
<dbReference type="SUPFAM" id="SSF48208">
    <property type="entry name" value="Six-hairpin glycosidases"/>
    <property type="match status" value="2"/>
</dbReference>